<feature type="transmembrane region" description="Helical" evidence="12">
    <location>
        <begin position="176"/>
        <end position="196"/>
    </location>
</feature>
<dbReference type="Pfam" id="PF02518">
    <property type="entry name" value="HATPase_c"/>
    <property type="match status" value="1"/>
</dbReference>
<feature type="domain" description="HAMP" evidence="14">
    <location>
        <begin position="197"/>
        <end position="250"/>
    </location>
</feature>
<dbReference type="Gene3D" id="6.10.340.10">
    <property type="match status" value="1"/>
</dbReference>
<dbReference type="GO" id="GO:0005886">
    <property type="term" value="C:plasma membrane"/>
    <property type="evidence" value="ECO:0007669"/>
    <property type="project" value="UniProtKB-SubCell"/>
</dbReference>
<keyword evidence="9 12" id="KW-1133">Transmembrane helix</keyword>
<evidence type="ECO:0000256" key="10">
    <source>
        <dbReference type="ARBA" id="ARBA00023012"/>
    </source>
</evidence>
<evidence type="ECO:0000256" key="12">
    <source>
        <dbReference type="SAM" id="Phobius"/>
    </source>
</evidence>
<evidence type="ECO:0000313" key="16">
    <source>
        <dbReference type="Proteomes" id="UP000243688"/>
    </source>
</evidence>
<keyword evidence="3" id="KW-0597">Phosphoprotein</keyword>
<keyword evidence="2" id="KW-1003">Cell membrane</keyword>
<dbReference type="InterPro" id="IPR050640">
    <property type="entry name" value="Bact_2-comp_sensor_kinase"/>
</dbReference>
<dbReference type="Pfam" id="PF00672">
    <property type="entry name" value="HAMP"/>
    <property type="match status" value="1"/>
</dbReference>
<name>A0A2A6E3G1_9BACL</name>
<keyword evidence="13" id="KW-0732">Signal</keyword>
<dbReference type="AlphaFoldDB" id="A0A2A6E3G1"/>
<dbReference type="PANTHER" id="PTHR34220">
    <property type="entry name" value="SENSOR HISTIDINE KINASE YPDA"/>
    <property type="match status" value="1"/>
</dbReference>
<comment type="caution">
    <text evidence="15">The sequence shown here is derived from an EMBL/GenBank/DDBJ whole genome shotgun (WGS) entry which is preliminary data.</text>
</comment>
<dbReference type="GO" id="GO:0000155">
    <property type="term" value="F:phosphorelay sensor kinase activity"/>
    <property type="evidence" value="ECO:0007669"/>
    <property type="project" value="InterPro"/>
</dbReference>
<dbReference type="SUPFAM" id="SSF55874">
    <property type="entry name" value="ATPase domain of HSP90 chaperone/DNA topoisomerase II/histidine kinase"/>
    <property type="match status" value="1"/>
</dbReference>
<dbReference type="Gene3D" id="3.30.565.10">
    <property type="entry name" value="Histidine kinase-like ATPase, C-terminal domain"/>
    <property type="match status" value="1"/>
</dbReference>
<dbReference type="Pfam" id="PF06580">
    <property type="entry name" value="His_kinase"/>
    <property type="match status" value="1"/>
</dbReference>
<dbReference type="PROSITE" id="PS50885">
    <property type="entry name" value="HAMP"/>
    <property type="match status" value="1"/>
</dbReference>
<evidence type="ECO:0000256" key="1">
    <source>
        <dbReference type="ARBA" id="ARBA00004651"/>
    </source>
</evidence>
<evidence type="ECO:0000256" key="13">
    <source>
        <dbReference type="SAM" id="SignalP"/>
    </source>
</evidence>
<dbReference type="PANTHER" id="PTHR34220:SF11">
    <property type="entry name" value="SENSOR PROTEIN KINASE HPTS"/>
    <property type="match status" value="1"/>
</dbReference>
<organism evidence="15 16">
    <name type="scientific">Candidatus Reconcilbacillus cellulovorans</name>
    <dbReference type="NCBI Taxonomy" id="1906605"/>
    <lineage>
        <taxon>Bacteria</taxon>
        <taxon>Bacillati</taxon>
        <taxon>Bacillota</taxon>
        <taxon>Bacilli</taxon>
        <taxon>Bacillales</taxon>
        <taxon>Paenibacillaceae</taxon>
        <taxon>Candidatus Reconcilbacillus</taxon>
    </lineage>
</organism>
<keyword evidence="7" id="KW-0418">Kinase</keyword>
<dbReference type="InterPro" id="IPR003594">
    <property type="entry name" value="HATPase_dom"/>
</dbReference>
<keyword evidence="6" id="KW-0547">Nucleotide-binding</keyword>
<evidence type="ECO:0000256" key="3">
    <source>
        <dbReference type="ARBA" id="ARBA00022553"/>
    </source>
</evidence>
<evidence type="ECO:0000256" key="7">
    <source>
        <dbReference type="ARBA" id="ARBA00022777"/>
    </source>
</evidence>
<evidence type="ECO:0000256" key="4">
    <source>
        <dbReference type="ARBA" id="ARBA00022679"/>
    </source>
</evidence>
<keyword evidence="8" id="KW-0067">ATP-binding</keyword>
<keyword evidence="4" id="KW-0808">Transferase</keyword>
<evidence type="ECO:0000259" key="14">
    <source>
        <dbReference type="PROSITE" id="PS50885"/>
    </source>
</evidence>
<dbReference type="Proteomes" id="UP000243688">
    <property type="component" value="Unassembled WGS sequence"/>
</dbReference>
<evidence type="ECO:0000256" key="2">
    <source>
        <dbReference type="ARBA" id="ARBA00022475"/>
    </source>
</evidence>
<dbReference type="SMART" id="SM00304">
    <property type="entry name" value="HAMP"/>
    <property type="match status" value="1"/>
</dbReference>
<comment type="subcellular location">
    <subcellularLocation>
        <location evidence="1">Cell membrane</location>
        <topology evidence="1">Multi-pass membrane protein</topology>
    </subcellularLocation>
</comment>
<keyword evidence="5 12" id="KW-0812">Transmembrane</keyword>
<dbReference type="CDD" id="cd06225">
    <property type="entry name" value="HAMP"/>
    <property type="match status" value="1"/>
</dbReference>
<accession>A0A2A6E3G1</accession>
<dbReference type="InterPro" id="IPR010559">
    <property type="entry name" value="Sig_transdc_His_kin_internal"/>
</dbReference>
<keyword evidence="11 12" id="KW-0472">Membrane</keyword>
<feature type="signal peptide" evidence="13">
    <location>
        <begin position="1"/>
        <end position="20"/>
    </location>
</feature>
<dbReference type="GO" id="GO:0005524">
    <property type="term" value="F:ATP binding"/>
    <property type="evidence" value="ECO:0007669"/>
    <property type="project" value="UniProtKB-KW"/>
</dbReference>
<reference evidence="15 16" key="1">
    <citation type="submission" date="2016-12" db="EMBL/GenBank/DDBJ databases">
        <title>Candidatus Reconcilibacillus cellulovorans genome.</title>
        <authorList>
            <person name="Kolinko S."/>
            <person name="Wu Y.-W."/>
            <person name="Tachea F."/>
            <person name="Denzel E."/>
            <person name="Hiras J."/>
            <person name="Baecker N."/>
            <person name="Chan L.J."/>
            <person name="Eichorst S.A."/>
            <person name="Frey D."/>
            <person name="Adams P.D."/>
            <person name="Pray T."/>
            <person name="Tanjore D."/>
            <person name="Petzold C.J."/>
            <person name="Gladden J.M."/>
            <person name="Simmons B.A."/>
            <person name="Singer S.W."/>
        </authorList>
    </citation>
    <scope>NUCLEOTIDE SEQUENCE [LARGE SCALE GENOMIC DNA]</scope>
    <source>
        <strain evidence="15">JTherm</strain>
    </source>
</reference>
<proteinExistence type="predicted"/>
<keyword evidence="10" id="KW-0902">Two-component regulatory system</keyword>
<evidence type="ECO:0000256" key="11">
    <source>
        <dbReference type="ARBA" id="ARBA00023136"/>
    </source>
</evidence>
<sequence>MRIRTKLLVFFACLSLWMGAATVFVYAGKEATEREYDRIVRRLLLLNGVSGDVHRMLATLTEFMNRPSERAEAEFQIVYAELLQKRAGLSAVEPAFPPLVVRNYGRMIDDFLRQSDLFLTYYREDRIEAYTASYQELSKIAEFIKETTFDLTDSALTQYTRLYERLQKRNDDFRRFLLWFAVATACTAAFVMAVFAERLTGPIRLLEREAKRIGRGDFGGDDVLVSSRDEIRTLAHAFNVMKRGLREHVRAIREQAEIRRQLQEAELRSLQSQINPHFLFNTLNTISKMAYLEGAEETNDLIQTVSAMLRYSLRKPDGAATVADEIEQARRYFRIQEKRFGDRVRTFVEVEEACLSVPLPNLTLQPLIENAFIHGVEKFEGPCSVSVRVYADDGWCHIEVRDSGADAFPVKAGGSVRTTGAGGNASFAVPERRGHSTGLGLSNVWRRLSLFYQGRASWCIEAPAEGGTVVVLCVPMGAHGSPAA</sequence>
<evidence type="ECO:0000256" key="8">
    <source>
        <dbReference type="ARBA" id="ARBA00022840"/>
    </source>
</evidence>
<dbReference type="EMBL" id="MOXJ01000002">
    <property type="protein sequence ID" value="PDO11554.1"/>
    <property type="molecule type" value="Genomic_DNA"/>
</dbReference>
<feature type="chain" id="PRO_5039727658" description="HAMP domain-containing protein" evidence="13">
    <location>
        <begin position="21"/>
        <end position="484"/>
    </location>
</feature>
<evidence type="ECO:0000256" key="9">
    <source>
        <dbReference type="ARBA" id="ARBA00022989"/>
    </source>
</evidence>
<evidence type="ECO:0000313" key="15">
    <source>
        <dbReference type="EMBL" id="PDO11554.1"/>
    </source>
</evidence>
<evidence type="ECO:0000256" key="5">
    <source>
        <dbReference type="ARBA" id="ARBA00022692"/>
    </source>
</evidence>
<dbReference type="SUPFAM" id="SSF158472">
    <property type="entry name" value="HAMP domain-like"/>
    <property type="match status" value="1"/>
</dbReference>
<evidence type="ECO:0000256" key="6">
    <source>
        <dbReference type="ARBA" id="ARBA00022741"/>
    </source>
</evidence>
<protein>
    <recommendedName>
        <fullName evidence="14">HAMP domain-containing protein</fullName>
    </recommendedName>
</protein>
<gene>
    <name evidence="15" type="ORF">BLM47_01870</name>
</gene>
<dbReference type="InterPro" id="IPR003660">
    <property type="entry name" value="HAMP_dom"/>
</dbReference>
<dbReference type="InterPro" id="IPR036890">
    <property type="entry name" value="HATPase_C_sf"/>
</dbReference>